<evidence type="ECO:0000313" key="3">
    <source>
        <dbReference type="Proteomes" id="UP001149165"/>
    </source>
</evidence>
<reference evidence="2" key="1">
    <citation type="submission" date="2022-11" db="EMBL/GenBank/DDBJ databases">
        <authorList>
            <person name="Petersen C."/>
        </authorList>
    </citation>
    <scope>NUCLEOTIDE SEQUENCE</scope>
    <source>
        <strain evidence="2">IBT 30069</strain>
    </source>
</reference>
<name>A0A9W9G8G3_9EURO</name>
<protein>
    <submittedName>
        <fullName evidence="2">Uncharacterized protein</fullName>
    </submittedName>
</protein>
<feature type="transmembrane region" description="Helical" evidence="1">
    <location>
        <begin position="45"/>
        <end position="66"/>
    </location>
</feature>
<dbReference type="PANTHER" id="PTHR35896:SF3">
    <property type="entry name" value="MAJOR FACILITATOR SUPERFAMILY TRANSPORTER"/>
    <property type="match status" value="1"/>
</dbReference>
<evidence type="ECO:0000256" key="1">
    <source>
        <dbReference type="SAM" id="Phobius"/>
    </source>
</evidence>
<dbReference type="OrthoDB" id="3501153at2759"/>
<gene>
    <name evidence="2" type="ORF">N7456_002327</name>
</gene>
<dbReference type="AlphaFoldDB" id="A0A9W9G8G3"/>
<dbReference type="PANTHER" id="PTHR35896">
    <property type="entry name" value="IG-LIKE DOMAIN-CONTAINING PROTEIN"/>
    <property type="match status" value="1"/>
</dbReference>
<dbReference type="InterPro" id="IPR053008">
    <property type="entry name" value="Phomopsin_biosynth_assoc"/>
</dbReference>
<keyword evidence="3" id="KW-1185">Reference proteome</keyword>
<keyword evidence="1" id="KW-0812">Transmembrane</keyword>
<dbReference type="Proteomes" id="UP001149165">
    <property type="component" value="Unassembled WGS sequence"/>
</dbReference>
<sequence>MVQLAKYTADCLRLGKRHGYEKVEVEVESASEKRSSNQGPSKRNYIILSIAIFFFGSILFSLIGLYQYLATRNLPKSGAQASNPCGNSTAEALALGCKFDQLMWAWYPAHCPHYANDEFLNAEPERPWQFYINPYTRQVANDEEWVDAMDNKVRIYGERREHLTHCVFMFLSLGQIIRDGTKYTPRQVEYPHLEHCAELLLEGLKNDTHWYDVQTQAPHVLYNQDC</sequence>
<dbReference type="EMBL" id="JAPQKH010000002">
    <property type="protein sequence ID" value="KAJ5113793.1"/>
    <property type="molecule type" value="Genomic_DNA"/>
</dbReference>
<keyword evidence="1" id="KW-0472">Membrane</keyword>
<organism evidence="2 3">
    <name type="scientific">Penicillium angulare</name>
    <dbReference type="NCBI Taxonomy" id="116970"/>
    <lineage>
        <taxon>Eukaryota</taxon>
        <taxon>Fungi</taxon>
        <taxon>Dikarya</taxon>
        <taxon>Ascomycota</taxon>
        <taxon>Pezizomycotina</taxon>
        <taxon>Eurotiomycetes</taxon>
        <taxon>Eurotiomycetidae</taxon>
        <taxon>Eurotiales</taxon>
        <taxon>Aspergillaceae</taxon>
        <taxon>Penicillium</taxon>
    </lineage>
</organism>
<accession>A0A9W9G8G3</accession>
<comment type="caution">
    <text evidence="2">The sequence shown here is derived from an EMBL/GenBank/DDBJ whole genome shotgun (WGS) entry which is preliminary data.</text>
</comment>
<reference evidence="2" key="2">
    <citation type="journal article" date="2023" name="IMA Fungus">
        <title>Comparative genomic study of the Penicillium genus elucidates a diverse pangenome and 15 lateral gene transfer events.</title>
        <authorList>
            <person name="Petersen C."/>
            <person name="Sorensen T."/>
            <person name="Nielsen M.R."/>
            <person name="Sondergaard T.E."/>
            <person name="Sorensen J.L."/>
            <person name="Fitzpatrick D.A."/>
            <person name="Frisvad J.C."/>
            <person name="Nielsen K.L."/>
        </authorList>
    </citation>
    <scope>NUCLEOTIDE SEQUENCE</scope>
    <source>
        <strain evidence="2">IBT 30069</strain>
    </source>
</reference>
<keyword evidence="1" id="KW-1133">Transmembrane helix</keyword>
<proteinExistence type="predicted"/>
<evidence type="ECO:0000313" key="2">
    <source>
        <dbReference type="EMBL" id="KAJ5113793.1"/>
    </source>
</evidence>